<keyword evidence="4" id="KW-1185">Reference proteome</keyword>
<feature type="domain" description="DUF3857" evidence="2">
    <location>
        <begin position="30"/>
        <end position="197"/>
    </location>
</feature>
<dbReference type="Gene3D" id="2.60.40.3140">
    <property type="match status" value="1"/>
</dbReference>
<dbReference type="EMBL" id="QRGA01000009">
    <property type="protein sequence ID" value="RDU97732.1"/>
    <property type="molecule type" value="Genomic_DNA"/>
</dbReference>
<dbReference type="Gene3D" id="2.60.120.1130">
    <property type="match status" value="1"/>
</dbReference>
<dbReference type="InterPro" id="IPR038765">
    <property type="entry name" value="Papain-like_cys_pep_sf"/>
</dbReference>
<dbReference type="Pfam" id="PF01841">
    <property type="entry name" value="Transglut_core"/>
    <property type="match status" value="1"/>
</dbReference>
<feature type="domain" description="Transglutaminase-like" evidence="1">
    <location>
        <begin position="244"/>
        <end position="321"/>
    </location>
</feature>
<evidence type="ECO:0000259" key="2">
    <source>
        <dbReference type="Pfam" id="PF12969"/>
    </source>
</evidence>
<protein>
    <submittedName>
        <fullName evidence="3">DUF3857 domain-containing protein</fullName>
    </submittedName>
</protein>
<gene>
    <name evidence="3" type="ORF">DWV00_17870</name>
</gene>
<evidence type="ECO:0000259" key="1">
    <source>
        <dbReference type="Pfam" id="PF01841"/>
    </source>
</evidence>
<organism evidence="3 4">
    <name type="scientific">Trinickia dinghuensis</name>
    <dbReference type="NCBI Taxonomy" id="2291023"/>
    <lineage>
        <taxon>Bacteria</taxon>
        <taxon>Pseudomonadati</taxon>
        <taxon>Pseudomonadota</taxon>
        <taxon>Betaproteobacteria</taxon>
        <taxon>Burkholderiales</taxon>
        <taxon>Burkholderiaceae</taxon>
        <taxon>Trinickia</taxon>
    </lineage>
</organism>
<dbReference type="InterPro" id="IPR002931">
    <property type="entry name" value="Transglutaminase-like"/>
</dbReference>
<evidence type="ECO:0000313" key="4">
    <source>
        <dbReference type="Proteomes" id="UP000256838"/>
    </source>
</evidence>
<dbReference type="RefSeq" id="WP_115534922.1">
    <property type="nucleotide sequence ID" value="NZ_QRGA01000009.1"/>
</dbReference>
<dbReference type="Pfam" id="PF12969">
    <property type="entry name" value="DUF3857"/>
    <property type="match status" value="1"/>
</dbReference>
<dbReference type="Gene3D" id="3.10.620.30">
    <property type="match status" value="1"/>
</dbReference>
<evidence type="ECO:0000313" key="3">
    <source>
        <dbReference type="EMBL" id="RDU97732.1"/>
    </source>
</evidence>
<dbReference type="OrthoDB" id="103430at2"/>
<dbReference type="Proteomes" id="UP000256838">
    <property type="component" value="Unassembled WGS sequence"/>
</dbReference>
<accession>A0A3D8JY40</accession>
<sequence>MALASSLAHASAFQPDLTVLSDDIAYDVHADGTFTDVETESIRIDTKGGALQAAQIPLLYSKTLQDLTVEEAYTTTPDGKRIDVTPDRIFEQQSSENADASSFDDGRLTTVMFPALEVGATVTLRTRRTERVPLFPGQFSATEHFRNERAFKSATVTVRAPSTLKLYVDAVGMSGGRAESGSADTQIWHWSLSDTPAHAQELGSVFVTDVSPRVAVTTFPSYAALGAAYLKRAEPKAAVTPAIRTLADRLTEGVSDPKVQAERIYDWVSTHIRYDAFNLGAGGIVPHDADSVLKNEFGDCKDHATLLQALLAAKGIRSAPVLVNDGEAYWLPKAAAPLAVFNHVMTYLPDLKTYADTTTGVARFGTLSYNELGKPALVTDNGMGNAEVVTLPTLDANSSGEVTTLHVTLESNGDLNGTAEVEPKGTMEWVSRKIFSSFAPIAARQVAKSTLSYNGEKGTGDYHHGDVYDLSQPFVYQSEFQVPQYARFPGPGAIQVPLGTNGFGNIASIFPFFEPETCDFAMPFPNRHVVETTILTLPDGVKPTSLPLSVDIASPLGAYRSSYAFHDGVVTVIRDLTISHPGVLVQPDQYPALRKMALAVQRDFHSRITY</sequence>
<dbReference type="InterPro" id="IPR024618">
    <property type="entry name" value="DUF3857"/>
</dbReference>
<comment type="caution">
    <text evidence="3">The sequence shown here is derived from an EMBL/GenBank/DDBJ whole genome shotgun (WGS) entry which is preliminary data.</text>
</comment>
<proteinExistence type="predicted"/>
<name>A0A3D8JY40_9BURK</name>
<dbReference type="AlphaFoldDB" id="A0A3D8JY40"/>
<reference evidence="3 4" key="1">
    <citation type="submission" date="2018-08" db="EMBL/GenBank/DDBJ databases">
        <title>Paraburkholderia sp. DHOM06 isolated from forest soil.</title>
        <authorList>
            <person name="Gao Z.-H."/>
            <person name="Qiu L.-H."/>
        </authorList>
    </citation>
    <scope>NUCLEOTIDE SEQUENCE [LARGE SCALE GENOMIC DNA]</scope>
    <source>
        <strain evidence="3 4">DHOM06</strain>
    </source>
</reference>
<dbReference type="SUPFAM" id="SSF54001">
    <property type="entry name" value="Cysteine proteinases"/>
    <property type="match status" value="1"/>
</dbReference>